<evidence type="ECO:0000256" key="2">
    <source>
        <dbReference type="SAM" id="SignalP"/>
    </source>
</evidence>
<dbReference type="RefSeq" id="WP_189517430.1">
    <property type="nucleotide sequence ID" value="NZ_BMZM01000002.1"/>
</dbReference>
<feature type="region of interest" description="Disordered" evidence="1">
    <location>
        <begin position="70"/>
        <end position="95"/>
    </location>
</feature>
<protein>
    <recommendedName>
        <fullName evidence="5">DUF2782 domain-containing protein</fullName>
    </recommendedName>
</protein>
<feature type="signal peptide" evidence="2">
    <location>
        <begin position="1"/>
        <end position="27"/>
    </location>
</feature>
<sequence>MTIGRMLPALVLSALLMPGLISSTALAESQGEVTTREDGERIVREYRLEGQLYAIEVIDKGQRTVLLDTDGKGNFRRQPADTEIKAPSWTGKSAQ</sequence>
<gene>
    <name evidence="3" type="ORF">GCM10010082_18920</name>
</gene>
<reference evidence="4" key="1">
    <citation type="journal article" date="2019" name="Int. J. Syst. Evol. Microbiol.">
        <title>The Global Catalogue of Microorganisms (GCM) 10K type strain sequencing project: providing services to taxonomists for standard genome sequencing and annotation.</title>
        <authorList>
            <consortium name="The Broad Institute Genomics Platform"/>
            <consortium name="The Broad Institute Genome Sequencing Center for Infectious Disease"/>
            <person name="Wu L."/>
            <person name="Ma J."/>
        </authorList>
    </citation>
    <scope>NUCLEOTIDE SEQUENCE [LARGE SCALE GENOMIC DNA]</scope>
    <source>
        <strain evidence="4">KCTC 42082</strain>
    </source>
</reference>
<evidence type="ECO:0000313" key="4">
    <source>
        <dbReference type="Proteomes" id="UP000604243"/>
    </source>
</evidence>
<evidence type="ECO:0008006" key="5">
    <source>
        <dbReference type="Google" id="ProtNLM"/>
    </source>
</evidence>
<dbReference type="EMBL" id="BMZM01000002">
    <property type="protein sequence ID" value="GHC26067.1"/>
    <property type="molecule type" value="Genomic_DNA"/>
</dbReference>
<organism evidence="3 4">
    <name type="scientific">Kushneria pakistanensis</name>
    <dbReference type="NCBI Taxonomy" id="1508770"/>
    <lineage>
        <taxon>Bacteria</taxon>
        <taxon>Pseudomonadati</taxon>
        <taxon>Pseudomonadota</taxon>
        <taxon>Gammaproteobacteria</taxon>
        <taxon>Oceanospirillales</taxon>
        <taxon>Halomonadaceae</taxon>
        <taxon>Kushneria</taxon>
    </lineage>
</organism>
<dbReference type="Pfam" id="PF11191">
    <property type="entry name" value="DUF2782"/>
    <property type="match status" value="1"/>
</dbReference>
<evidence type="ECO:0000313" key="3">
    <source>
        <dbReference type="EMBL" id="GHC26067.1"/>
    </source>
</evidence>
<name>A0ABQ3FJ28_9GAMM</name>
<keyword evidence="2" id="KW-0732">Signal</keyword>
<feature type="chain" id="PRO_5047124538" description="DUF2782 domain-containing protein" evidence="2">
    <location>
        <begin position="28"/>
        <end position="95"/>
    </location>
</feature>
<dbReference type="InterPro" id="IPR021357">
    <property type="entry name" value="DUF2782"/>
</dbReference>
<evidence type="ECO:0000256" key="1">
    <source>
        <dbReference type="SAM" id="MobiDB-lite"/>
    </source>
</evidence>
<comment type="caution">
    <text evidence="3">The sequence shown here is derived from an EMBL/GenBank/DDBJ whole genome shotgun (WGS) entry which is preliminary data.</text>
</comment>
<keyword evidence="4" id="KW-1185">Reference proteome</keyword>
<dbReference type="Gene3D" id="2.20.130.30">
    <property type="entry name" value="Protein of unknown function DUF2782"/>
    <property type="match status" value="1"/>
</dbReference>
<dbReference type="Proteomes" id="UP000604243">
    <property type="component" value="Unassembled WGS sequence"/>
</dbReference>
<accession>A0ABQ3FJ28</accession>
<proteinExistence type="predicted"/>
<feature type="compositionally biased region" description="Basic and acidic residues" evidence="1">
    <location>
        <begin position="70"/>
        <end position="84"/>
    </location>
</feature>